<proteinExistence type="predicted"/>
<evidence type="ECO:0000313" key="3">
    <source>
        <dbReference type="Proteomes" id="UP000759537"/>
    </source>
</evidence>
<comment type="caution">
    <text evidence="2">The sequence shown here is derived from an EMBL/GenBank/DDBJ whole genome shotgun (WGS) entry which is preliminary data.</text>
</comment>
<evidence type="ECO:0000313" key="2">
    <source>
        <dbReference type="EMBL" id="KAF8487499.1"/>
    </source>
</evidence>
<feature type="compositionally biased region" description="Acidic residues" evidence="1">
    <location>
        <begin position="268"/>
        <end position="278"/>
    </location>
</feature>
<protein>
    <submittedName>
        <fullName evidence="2">Uncharacterized protein</fullName>
    </submittedName>
</protein>
<keyword evidence="3" id="KW-1185">Reference proteome</keyword>
<sequence length="709" mass="79657">MGWVQTGWRHHCSHVSLSPPFTNNFPHANINELLSPDLLHQLIKGTFKDHLVTWVNDYIKAEYPESEAQRILDDIDRHIALAPPFMGLRHFPEGRKFKQWTGDDSKALMKVYLPAIEGHVPDEMVQAIHMGDALRRFHRHCEIFWASGVRPDGFNLPRQHSLTHYIKLIWEYGLPNGLCSSITESKHIKAVKEPWRCSSRFNALPQILLTNQCLDKLAASRANFAKRGSRLKADPDLNLPHAPLDQDCLPTNNDRSDSGHDGKGTANLDEDEDDEDDGNLVGPTVEAHVDLAKAPLYRVYPDDIAIEVEQLNFTDLIQQFIHDQEWLVSDSDTNFADLPAFYGKITVYPSAVATFHAPSDISGVGGMQHEHIHAVKSWRNGPGRYDTVFVNVDSSAEGMHGLDVARVRLFFSFSYEGVQYPCTLVHWFSHVGDSPDDKTGMWIVEPVADGLDDKSHTTILHLDTIVRGAHLLPVFGRGHELQQPNVGAVWEKCKDITNLKFTSLLNAKTQSDKESFFNNEDASAVKEAEPTDRIGVVKLKPCDNNGELVSPISHHDTTVHPKKHATAILAQINREMAGINECDHHWEGRMQLLHRLRSLFPLTVSNPDEDSSIPERTFWVCRDLQGVSQVDSRTTRWSPACDKLLKFPPCSASPTTVNSETLENGPTDEKEDLQHNNNTDDEASVGLDKSDGPRKSFLEAKFSNQEGDH</sequence>
<dbReference type="OrthoDB" id="3199698at2759"/>
<accession>A0A9P5N898</accession>
<feature type="compositionally biased region" description="Basic and acidic residues" evidence="1">
    <location>
        <begin position="688"/>
        <end position="698"/>
    </location>
</feature>
<dbReference type="InterPro" id="IPR041078">
    <property type="entry name" value="Plavaka"/>
</dbReference>
<feature type="compositionally biased region" description="Polar residues" evidence="1">
    <location>
        <begin position="652"/>
        <end position="664"/>
    </location>
</feature>
<evidence type="ECO:0000256" key="1">
    <source>
        <dbReference type="SAM" id="MobiDB-lite"/>
    </source>
</evidence>
<reference evidence="2" key="1">
    <citation type="submission" date="2019-10" db="EMBL/GenBank/DDBJ databases">
        <authorList>
            <consortium name="DOE Joint Genome Institute"/>
            <person name="Kuo A."/>
            <person name="Miyauchi S."/>
            <person name="Kiss E."/>
            <person name="Drula E."/>
            <person name="Kohler A."/>
            <person name="Sanchez-Garcia M."/>
            <person name="Andreopoulos B."/>
            <person name="Barry K.W."/>
            <person name="Bonito G."/>
            <person name="Buee M."/>
            <person name="Carver A."/>
            <person name="Chen C."/>
            <person name="Cichocki N."/>
            <person name="Clum A."/>
            <person name="Culley D."/>
            <person name="Crous P.W."/>
            <person name="Fauchery L."/>
            <person name="Girlanda M."/>
            <person name="Hayes R."/>
            <person name="Keri Z."/>
            <person name="LaButti K."/>
            <person name="Lipzen A."/>
            <person name="Lombard V."/>
            <person name="Magnuson J."/>
            <person name="Maillard F."/>
            <person name="Morin E."/>
            <person name="Murat C."/>
            <person name="Nolan M."/>
            <person name="Ohm R."/>
            <person name="Pangilinan J."/>
            <person name="Pereira M."/>
            <person name="Perotto S."/>
            <person name="Peter M."/>
            <person name="Riley R."/>
            <person name="Sitrit Y."/>
            <person name="Stielow B."/>
            <person name="Szollosi G."/>
            <person name="Zifcakova L."/>
            <person name="Stursova M."/>
            <person name="Spatafora J.W."/>
            <person name="Tedersoo L."/>
            <person name="Vaario L.-M."/>
            <person name="Yamada A."/>
            <person name="Yan M."/>
            <person name="Wang P."/>
            <person name="Xu J."/>
            <person name="Bruns T."/>
            <person name="Baldrian P."/>
            <person name="Vilgalys R."/>
            <person name="Henrissat B."/>
            <person name="Grigoriev I.V."/>
            <person name="Hibbett D."/>
            <person name="Nagy L.G."/>
            <person name="Martin F.M."/>
        </authorList>
    </citation>
    <scope>NUCLEOTIDE SEQUENCE</scope>
    <source>
        <strain evidence="2">Prilba</strain>
    </source>
</reference>
<feature type="region of interest" description="Disordered" evidence="1">
    <location>
        <begin position="235"/>
        <end position="282"/>
    </location>
</feature>
<reference evidence="2" key="2">
    <citation type="journal article" date="2020" name="Nat. Commun.">
        <title>Large-scale genome sequencing of mycorrhizal fungi provides insights into the early evolution of symbiotic traits.</title>
        <authorList>
            <person name="Miyauchi S."/>
            <person name="Kiss E."/>
            <person name="Kuo A."/>
            <person name="Drula E."/>
            <person name="Kohler A."/>
            <person name="Sanchez-Garcia M."/>
            <person name="Morin E."/>
            <person name="Andreopoulos B."/>
            <person name="Barry K.W."/>
            <person name="Bonito G."/>
            <person name="Buee M."/>
            <person name="Carver A."/>
            <person name="Chen C."/>
            <person name="Cichocki N."/>
            <person name="Clum A."/>
            <person name="Culley D."/>
            <person name="Crous P.W."/>
            <person name="Fauchery L."/>
            <person name="Girlanda M."/>
            <person name="Hayes R.D."/>
            <person name="Keri Z."/>
            <person name="LaButti K."/>
            <person name="Lipzen A."/>
            <person name="Lombard V."/>
            <person name="Magnuson J."/>
            <person name="Maillard F."/>
            <person name="Murat C."/>
            <person name="Nolan M."/>
            <person name="Ohm R.A."/>
            <person name="Pangilinan J."/>
            <person name="Pereira M.F."/>
            <person name="Perotto S."/>
            <person name="Peter M."/>
            <person name="Pfister S."/>
            <person name="Riley R."/>
            <person name="Sitrit Y."/>
            <person name="Stielow J.B."/>
            <person name="Szollosi G."/>
            <person name="Zifcakova L."/>
            <person name="Stursova M."/>
            <person name="Spatafora J.W."/>
            <person name="Tedersoo L."/>
            <person name="Vaario L.M."/>
            <person name="Yamada A."/>
            <person name="Yan M."/>
            <person name="Wang P."/>
            <person name="Xu J."/>
            <person name="Bruns T."/>
            <person name="Baldrian P."/>
            <person name="Vilgalys R."/>
            <person name="Dunand C."/>
            <person name="Henrissat B."/>
            <person name="Grigoriev I.V."/>
            <person name="Hibbett D."/>
            <person name="Nagy L.G."/>
            <person name="Martin F.M."/>
        </authorList>
    </citation>
    <scope>NUCLEOTIDE SEQUENCE</scope>
    <source>
        <strain evidence="2">Prilba</strain>
    </source>
</reference>
<name>A0A9P5N898_9AGAM</name>
<dbReference type="AlphaFoldDB" id="A0A9P5N898"/>
<feature type="region of interest" description="Disordered" evidence="1">
    <location>
        <begin position="652"/>
        <end position="709"/>
    </location>
</feature>
<dbReference type="Pfam" id="PF18759">
    <property type="entry name" value="Plavaka"/>
    <property type="match status" value="1"/>
</dbReference>
<organism evidence="2 3">
    <name type="scientific">Russula ochroleuca</name>
    <dbReference type="NCBI Taxonomy" id="152965"/>
    <lineage>
        <taxon>Eukaryota</taxon>
        <taxon>Fungi</taxon>
        <taxon>Dikarya</taxon>
        <taxon>Basidiomycota</taxon>
        <taxon>Agaricomycotina</taxon>
        <taxon>Agaricomycetes</taxon>
        <taxon>Russulales</taxon>
        <taxon>Russulaceae</taxon>
        <taxon>Russula</taxon>
    </lineage>
</organism>
<feature type="compositionally biased region" description="Basic and acidic residues" evidence="1">
    <location>
        <begin position="254"/>
        <end position="263"/>
    </location>
</feature>
<gene>
    <name evidence="2" type="ORF">DFH94DRAFT_678508</name>
</gene>
<dbReference type="EMBL" id="WHVB01000001">
    <property type="protein sequence ID" value="KAF8487499.1"/>
    <property type="molecule type" value="Genomic_DNA"/>
</dbReference>
<dbReference type="Proteomes" id="UP000759537">
    <property type="component" value="Unassembled WGS sequence"/>
</dbReference>